<name>A0A6A6R5B7_9PEZI</name>
<organism evidence="2 3">
    <name type="scientific">Lophium mytilinum</name>
    <dbReference type="NCBI Taxonomy" id="390894"/>
    <lineage>
        <taxon>Eukaryota</taxon>
        <taxon>Fungi</taxon>
        <taxon>Dikarya</taxon>
        <taxon>Ascomycota</taxon>
        <taxon>Pezizomycotina</taxon>
        <taxon>Dothideomycetes</taxon>
        <taxon>Pleosporomycetidae</taxon>
        <taxon>Mytilinidiales</taxon>
        <taxon>Mytilinidiaceae</taxon>
        <taxon>Lophium</taxon>
    </lineage>
</organism>
<protein>
    <submittedName>
        <fullName evidence="2">Uncharacterized protein</fullName>
    </submittedName>
</protein>
<keyword evidence="1" id="KW-0812">Transmembrane</keyword>
<feature type="transmembrane region" description="Helical" evidence="1">
    <location>
        <begin position="28"/>
        <end position="47"/>
    </location>
</feature>
<keyword evidence="1" id="KW-1133">Transmembrane helix</keyword>
<keyword evidence="1" id="KW-0472">Membrane</keyword>
<sequence length="75" mass="8690">MSYLGESYHLPFLPSSLLSDFQHGDLRSMHGVFLLIILSTCHFYVSLGKWCECFPTLLLKDYSRTSLRLLYLCLV</sequence>
<gene>
    <name evidence="2" type="ORF">BU16DRAFT_275359</name>
</gene>
<dbReference type="AlphaFoldDB" id="A0A6A6R5B7"/>
<evidence type="ECO:0000256" key="1">
    <source>
        <dbReference type="SAM" id="Phobius"/>
    </source>
</evidence>
<dbReference type="Proteomes" id="UP000799750">
    <property type="component" value="Unassembled WGS sequence"/>
</dbReference>
<proteinExistence type="predicted"/>
<reference evidence="2" key="1">
    <citation type="journal article" date="2020" name="Stud. Mycol.">
        <title>101 Dothideomycetes genomes: a test case for predicting lifestyles and emergence of pathogens.</title>
        <authorList>
            <person name="Haridas S."/>
            <person name="Albert R."/>
            <person name="Binder M."/>
            <person name="Bloem J."/>
            <person name="Labutti K."/>
            <person name="Salamov A."/>
            <person name="Andreopoulos B."/>
            <person name="Baker S."/>
            <person name="Barry K."/>
            <person name="Bills G."/>
            <person name="Bluhm B."/>
            <person name="Cannon C."/>
            <person name="Castanera R."/>
            <person name="Culley D."/>
            <person name="Daum C."/>
            <person name="Ezra D."/>
            <person name="Gonzalez J."/>
            <person name="Henrissat B."/>
            <person name="Kuo A."/>
            <person name="Liang C."/>
            <person name="Lipzen A."/>
            <person name="Lutzoni F."/>
            <person name="Magnuson J."/>
            <person name="Mondo S."/>
            <person name="Nolan M."/>
            <person name="Ohm R."/>
            <person name="Pangilinan J."/>
            <person name="Park H.-J."/>
            <person name="Ramirez L."/>
            <person name="Alfaro M."/>
            <person name="Sun H."/>
            <person name="Tritt A."/>
            <person name="Yoshinaga Y."/>
            <person name="Zwiers L.-H."/>
            <person name="Turgeon B."/>
            <person name="Goodwin S."/>
            <person name="Spatafora J."/>
            <person name="Crous P."/>
            <person name="Grigoriev I."/>
        </authorList>
    </citation>
    <scope>NUCLEOTIDE SEQUENCE</scope>
    <source>
        <strain evidence="2">CBS 269.34</strain>
    </source>
</reference>
<accession>A0A6A6R5B7</accession>
<dbReference type="EMBL" id="MU004184">
    <property type="protein sequence ID" value="KAF2499544.1"/>
    <property type="molecule type" value="Genomic_DNA"/>
</dbReference>
<evidence type="ECO:0000313" key="2">
    <source>
        <dbReference type="EMBL" id="KAF2499544.1"/>
    </source>
</evidence>
<evidence type="ECO:0000313" key="3">
    <source>
        <dbReference type="Proteomes" id="UP000799750"/>
    </source>
</evidence>
<keyword evidence="3" id="KW-1185">Reference proteome</keyword>